<evidence type="ECO:0000313" key="1">
    <source>
        <dbReference type="EMBL" id="KAL1250855.1"/>
    </source>
</evidence>
<accession>A0ABR3LEU1</accession>
<name>A0ABR3LEU1_9TELE</name>
<gene>
    <name evidence="1" type="ORF">QQF64_018651</name>
</gene>
<organism evidence="1 2">
    <name type="scientific">Cirrhinus molitorella</name>
    <name type="common">mud carp</name>
    <dbReference type="NCBI Taxonomy" id="172907"/>
    <lineage>
        <taxon>Eukaryota</taxon>
        <taxon>Metazoa</taxon>
        <taxon>Chordata</taxon>
        <taxon>Craniata</taxon>
        <taxon>Vertebrata</taxon>
        <taxon>Euteleostomi</taxon>
        <taxon>Actinopterygii</taxon>
        <taxon>Neopterygii</taxon>
        <taxon>Teleostei</taxon>
        <taxon>Ostariophysi</taxon>
        <taxon>Cypriniformes</taxon>
        <taxon>Cyprinidae</taxon>
        <taxon>Labeoninae</taxon>
        <taxon>Labeonini</taxon>
        <taxon>Cirrhinus</taxon>
    </lineage>
</organism>
<comment type="caution">
    <text evidence="1">The sequence shown here is derived from an EMBL/GenBank/DDBJ whole genome shotgun (WGS) entry which is preliminary data.</text>
</comment>
<protein>
    <submittedName>
        <fullName evidence="1">Uncharacterized protein</fullName>
    </submittedName>
</protein>
<reference evidence="1 2" key="1">
    <citation type="submission" date="2023-09" db="EMBL/GenBank/DDBJ databases">
        <authorList>
            <person name="Wang M."/>
        </authorList>
    </citation>
    <scope>NUCLEOTIDE SEQUENCE [LARGE SCALE GENOMIC DNA]</scope>
    <source>
        <strain evidence="1">GT-2023</strain>
        <tissue evidence="1">Liver</tissue>
    </source>
</reference>
<proteinExistence type="predicted"/>
<dbReference type="Proteomes" id="UP001558613">
    <property type="component" value="Unassembled WGS sequence"/>
</dbReference>
<sequence>MLSIFSQTKNVHKPDNWYNIYQFMCHDTTMANRFSAKSAKRVLKPSASVPPPSIRNLEKSLLVQQCRSRVFIPSALSGFTALTALPRPIDLLVLPGPSVGPSGTYRNGR</sequence>
<evidence type="ECO:0000313" key="2">
    <source>
        <dbReference type="Proteomes" id="UP001558613"/>
    </source>
</evidence>
<dbReference type="EMBL" id="JAYMGO010000022">
    <property type="protein sequence ID" value="KAL1250855.1"/>
    <property type="molecule type" value="Genomic_DNA"/>
</dbReference>
<keyword evidence="2" id="KW-1185">Reference proteome</keyword>